<protein>
    <recommendedName>
        <fullName evidence="2">Phosphatidic acid phosphatase type 2/haloperoxidase domain-containing protein</fullName>
    </recommendedName>
</protein>
<dbReference type="SUPFAM" id="SSF48317">
    <property type="entry name" value="Acid phosphatase/Vanadium-dependent haloperoxidase"/>
    <property type="match status" value="1"/>
</dbReference>
<feature type="transmembrane region" description="Helical" evidence="1">
    <location>
        <begin position="76"/>
        <end position="98"/>
    </location>
</feature>
<evidence type="ECO:0000313" key="3">
    <source>
        <dbReference type="EMBL" id="MBK1629187.1"/>
    </source>
</evidence>
<feature type="transmembrane region" description="Helical" evidence="1">
    <location>
        <begin position="167"/>
        <end position="186"/>
    </location>
</feature>
<keyword evidence="1" id="KW-0812">Transmembrane</keyword>
<dbReference type="RefSeq" id="WP_200232854.1">
    <property type="nucleotide sequence ID" value="NZ_NRRV01000001.1"/>
</dbReference>
<dbReference type="EMBL" id="NRRV01000001">
    <property type="protein sequence ID" value="MBK1629187.1"/>
    <property type="molecule type" value="Genomic_DNA"/>
</dbReference>
<keyword evidence="4" id="KW-1185">Reference proteome</keyword>
<gene>
    <name evidence="3" type="ORF">CKO31_00265</name>
</gene>
<dbReference type="InterPro" id="IPR000326">
    <property type="entry name" value="PAP2/HPO"/>
</dbReference>
<dbReference type="InterPro" id="IPR036938">
    <property type="entry name" value="PAP2/HPO_sf"/>
</dbReference>
<evidence type="ECO:0000259" key="2">
    <source>
        <dbReference type="Pfam" id="PF01569"/>
    </source>
</evidence>
<dbReference type="Pfam" id="PF01569">
    <property type="entry name" value="PAP2"/>
    <property type="match status" value="1"/>
</dbReference>
<organism evidence="3 4">
    <name type="scientific">Thiohalocapsa halophila</name>
    <dbReference type="NCBI Taxonomy" id="69359"/>
    <lineage>
        <taxon>Bacteria</taxon>
        <taxon>Pseudomonadati</taxon>
        <taxon>Pseudomonadota</taxon>
        <taxon>Gammaproteobacteria</taxon>
        <taxon>Chromatiales</taxon>
        <taxon>Chromatiaceae</taxon>
        <taxon>Thiohalocapsa</taxon>
    </lineage>
</organism>
<dbReference type="Proteomes" id="UP000748752">
    <property type="component" value="Unassembled WGS sequence"/>
</dbReference>
<feature type="transmembrane region" description="Helical" evidence="1">
    <location>
        <begin position="215"/>
        <end position="233"/>
    </location>
</feature>
<feature type="domain" description="Phosphatidic acid phosphatase type 2/haloperoxidase" evidence="2">
    <location>
        <begin position="116"/>
        <end position="226"/>
    </location>
</feature>
<feature type="transmembrane region" description="Helical" evidence="1">
    <location>
        <begin position="32"/>
        <end position="56"/>
    </location>
</feature>
<accession>A0ABS1CBH5</accession>
<sequence length="250" mass="26679">MTRRKDPQDAHAVQNSGGWLGPWRARVGGIPVGWLILFLLFANLMLAYPGLDLAVAGFFYTPGDGFTALGQPWERLLYHSVEVLMIAGNLALVGVWLLNRRSGRRLLGLTGRKLALLLCLLALLPGLVVNQVLKEHWGRARPVQVAQLGGDRAFTPAFVYTGGSGGAFSSGHVAAAAYVIAVAHLLRGPGSRWVVLAVLYTALVALARMAAGGHFLSDAVTSVFLVLFGYMVLRRLVCGGTDSDGTKACD</sequence>
<keyword evidence="1" id="KW-0472">Membrane</keyword>
<evidence type="ECO:0000313" key="4">
    <source>
        <dbReference type="Proteomes" id="UP000748752"/>
    </source>
</evidence>
<proteinExistence type="predicted"/>
<dbReference type="Gene3D" id="1.20.144.10">
    <property type="entry name" value="Phosphatidic acid phosphatase type 2/haloperoxidase"/>
    <property type="match status" value="2"/>
</dbReference>
<feature type="transmembrane region" description="Helical" evidence="1">
    <location>
        <begin position="193"/>
        <end position="209"/>
    </location>
</feature>
<keyword evidence="1" id="KW-1133">Transmembrane helix</keyword>
<evidence type="ECO:0000256" key="1">
    <source>
        <dbReference type="SAM" id="Phobius"/>
    </source>
</evidence>
<feature type="transmembrane region" description="Helical" evidence="1">
    <location>
        <begin position="114"/>
        <end position="133"/>
    </location>
</feature>
<name>A0ABS1CBH5_9GAMM</name>
<reference evidence="3 4" key="1">
    <citation type="journal article" date="2020" name="Microorganisms">
        <title>Osmotic Adaptation and Compatible Solute Biosynthesis of Phototrophic Bacteria as Revealed from Genome Analyses.</title>
        <authorList>
            <person name="Imhoff J.F."/>
            <person name="Rahn T."/>
            <person name="Kunzel S."/>
            <person name="Keller A."/>
            <person name="Neulinger S.C."/>
        </authorList>
    </citation>
    <scope>NUCLEOTIDE SEQUENCE [LARGE SCALE GENOMIC DNA]</scope>
    <source>
        <strain evidence="3 4">DSM 6210</strain>
    </source>
</reference>
<comment type="caution">
    <text evidence="3">The sequence shown here is derived from an EMBL/GenBank/DDBJ whole genome shotgun (WGS) entry which is preliminary data.</text>
</comment>